<evidence type="ECO:0000313" key="2">
    <source>
        <dbReference type="Proteomes" id="UP000077202"/>
    </source>
</evidence>
<proteinExistence type="predicted"/>
<accession>A0A176WI54</accession>
<evidence type="ECO:0000313" key="1">
    <source>
        <dbReference type="EMBL" id="OAE32890.1"/>
    </source>
</evidence>
<dbReference type="EMBL" id="LVLJ01000718">
    <property type="protein sequence ID" value="OAE32890.1"/>
    <property type="molecule type" value="Genomic_DNA"/>
</dbReference>
<name>A0A176WI54_MARPO</name>
<gene>
    <name evidence="1" type="ORF">AXG93_4754s1000</name>
</gene>
<protein>
    <submittedName>
        <fullName evidence="1">Uncharacterized protein</fullName>
    </submittedName>
</protein>
<dbReference type="AlphaFoldDB" id="A0A176WI54"/>
<keyword evidence="2" id="KW-1185">Reference proteome</keyword>
<comment type="caution">
    <text evidence="1">The sequence shown here is derived from an EMBL/GenBank/DDBJ whole genome shotgun (WGS) entry which is preliminary data.</text>
</comment>
<reference evidence="1" key="1">
    <citation type="submission" date="2016-03" db="EMBL/GenBank/DDBJ databases">
        <title>Mechanisms controlling the formation of the plant cell surface in tip-growing cells are functionally conserved among land plants.</title>
        <authorList>
            <person name="Honkanen S."/>
            <person name="Jones V.A."/>
            <person name="Morieri G."/>
            <person name="Champion C."/>
            <person name="Hetherington A.J."/>
            <person name="Kelly S."/>
            <person name="Saint-Marcoux D."/>
            <person name="Proust H."/>
            <person name="Prescott H."/>
            <person name="Dolan L."/>
        </authorList>
    </citation>
    <scope>NUCLEOTIDE SEQUENCE [LARGE SCALE GENOMIC DNA]</scope>
    <source>
        <tissue evidence="1">Whole gametophyte</tissue>
    </source>
</reference>
<dbReference type="Proteomes" id="UP000077202">
    <property type="component" value="Unassembled WGS sequence"/>
</dbReference>
<sequence>MNNHNNKNNNELVPCFPFPVCLSVCLGACQNGREVDRGRSHQHRLSNYGIRMLEPLPIPFTSQLLIMHHQLFISEQATRGTCLTAAAAAPAEEDDVDAKL</sequence>
<organism evidence="1 2">
    <name type="scientific">Marchantia polymorpha subsp. ruderalis</name>
    <dbReference type="NCBI Taxonomy" id="1480154"/>
    <lineage>
        <taxon>Eukaryota</taxon>
        <taxon>Viridiplantae</taxon>
        <taxon>Streptophyta</taxon>
        <taxon>Embryophyta</taxon>
        <taxon>Marchantiophyta</taxon>
        <taxon>Marchantiopsida</taxon>
        <taxon>Marchantiidae</taxon>
        <taxon>Marchantiales</taxon>
        <taxon>Marchantiaceae</taxon>
        <taxon>Marchantia</taxon>
    </lineage>
</organism>